<evidence type="ECO:0000313" key="2">
    <source>
        <dbReference type="Proteomes" id="UP000431264"/>
    </source>
</evidence>
<comment type="caution">
    <text evidence="1">The sequence shown here is derived from an EMBL/GenBank/DDBJ whole genome shotgun (WGS) entry which is preliminary data.</text>
</comment>
<organism evidence="1 2">
    <name type="scientific">Flavobacterium profundi</name>
    <dbReference type="NCBI Taxonomy" id="1774945"/>
    <lineage>
        <taxon>Bacteria</taxon>
        <taxon>Pseudomonadati</taxon>
        <taxon>Bacteroidota</taxon>
        <taxon>Flavobacteriia</taxon>
        <taxon>Flavobacteriales</taxon>
        <taxon>Flavobacteriaceae</taxon>
        <taxon>Flavobacterium</taxon>
    </lineage>
</organism>
<gene>
    <name evidence="1" type="ORF">GOQ30_16975</name>
</gene>
<keyword evidence="2" id="KW-1185">Reference proteome</keyword>
<name>A0A6I4IVC1_9FLAO</name>
<accession>A0A6I4IVC1</accession>
<dbReference type="OrthoDB" id="840060at2"/>
<dbReference type="AlphaFoldDB" id="A0A6I4IVC1"/>
<reference evidence="2" key="1">
    <citation type="submission" date="2019-05" db="EMBL/GenBank/DDBJ databases">
        <title>Flavobacterium profundi sp. nov., isolated from a deep-sea seamount.</title>
        <authorList>
            <person name="Zhang D.-C."/>
        </authorList>
    </citation>
    <scope>NUCLEOTIDE SEQUENCE [LARGE SCALE GENOMIC DNA]</scope>
    <source>
        <strain evidence="2">TP390</strain>
    </source>
</reference>
<proteinExistence type="predicted"/>
<sequence>MPRMIYDYTKSVLEKVSFDLDLFMKELKKAIKKLLPYEVEHLRNWLVYFTAQHPQLRPSLELVTEAA</sequence>
<dbReference type="Proteomes" id="UP000431264">
    <property type="component" value="Unassembled WGS sequence"/>
</dbReference>
<evidence type="ECO:0000313" key="1">
    <source>
        <dbReference type="EMBL" id="MVO10867.1"/>
    </source>
</evidence>
<dbReference type="EMBL" id="WQLW01000016">
    <property type="protein sequence ID" value="MVO10867.1"/>
    <property type="molecule type" value="Genomic_DNA"/>
</dbReference>
<dbReference type="RefSeq" id="WP_140999285.1">
    <property type="nucleotide sequence ID" value="NZ_VDCZ01000016.1"/>
</dbReference>
<protein>
    <submittedName>
        <fullName evidence="1">Uncharacterized protein</fullName>
    </submittedName>
</protein>